<sequence>MGMKLEKAYACYNTDKEVRLSSSSGAVFSSLAEYVLDKHGVIYGVAMSEDCYGAEFIAVTDREKLIRLRGSKYLQAKVGHTFRQVKEDLLSGKLVLFTGTGCQVNGLKNFLGKAYGNLICVDFICHGVPSPALWREYAQYQEQKHGGKLIGINFRCKDDSWTDFGMKEVLDRIPEEMAKKLYISKDKDSFMQMFLRDYCLRPSCYECAAKKMRMSDLTIADFWGINDVAPEMNDGMGTSLILIRTDKGQESFNHISDGMKLKEVSYEAGVKGNPAEFRSCARPPQRDTFFSDMHTMSFEELKGKYTAPIQYSLKTKVKRTMKSSIKSILRVVLCWESELGCWRGHSGNWLWKHLNGWISRLGVFRGGG</sequence>
<feature type="domain" description="Coenzyme F420 hydrogenase/dehydrogenase beta subunit C-terminal" evidence="2">
    <location>
        <begin position="94"/>
        <end position="263"/>
    </location>
</feature>
<dbReference type="PANTHER" id="PTHR43193">
    <property type="match status" value="1"/>
</dbReference>
<proteinExistence type="predicted"/>
<dbReference type="Pfam" id="PF04422">
    <property type="entry name" value="FrhB_FdhB_N"/>
    <property type="match status" value="1"/>
</dbReference>
<dbReference type="InterPro" id="IPR007525">
    <property type="entry name" value="FrhB_FdhB_C"/>
</dbReference>
<dbReference type="InterPro" id="IPR052977">
    <property type="entry name" value="Polyferredoxin-like_ET"/>
</dbReference>
<dbReference type="Proteomes" id="UP000004756">
    <property type="component" value="Unassembled WGS sequence"/>
</dbReference>
<evidence type="ECO:0000313" key="4">
    <source>
        <dbReference type="Proteomes" id="UP000004756"/>
    </source>
</evidence>
<dbReference type="HOGENOM" id="CLU_037958_1_0_9"/>
<organism evidence="3 4">
    <name type="scientific">[Clostridium] asparagiforme DSM 15981</name>
    <dbReference type="NCBI Taxonomy" id="518636"/>
    <lineage>
        <taxon>Bacteria</taxon>
        <taxon>Bacillati</taxon>
        <taxon>Bacillota</taxon>
        <taxon>Clostridia</taxon>
        <taxon>Lachnospirales</taxon>
        <taxon>Lachnospiraceae</taxon>
        <taxon>Enterocloster</taxon>
    </lineage>
</organism>
<dbReference type="EMBL" id="ACCJ01000151">
    <property type="protein sequence ID" value="EEG55334.1"/>
    <property type="molecule type" value="Genomic_DNA"/>
</dbReference>
<evidence type="ECO:0008006" key="5">
    <source>
        <dbReference type="Google" id="ProtNLM"/>
    </source>
</evidence>
<evidence type="ECO:0000259" key="1">
    <source>
        <dbReference type="Pfam" id="PF04422"/>
    </source>
</evidence>
<gene>
    <name evidence="3" type="ORF">CLOSTASPAR_02552</name>
</gene>
<evidence type="ECO:0000259" key="2">
    <source>
        <dbReference type="Pfam" id="PF04432"/>
    </source>
</evidence>
<reference evidence="3 4" key="2">
    <citation type="submission" date="2009-02" db="EMBL/GenBank/DDBJ databases">
        <title>Draft genome sequence of Clostridium asparagiforme (DSM 15981).</title>
        <authorList>
            <person name="Sudarsanam P."/>
            <person name="Ley R."/>
            <person name="Guruge J."/>
            <person name="Turnbaugh P.J."/>
            <person name="Mahowald M."/>
            <person name="Liep D."/>
            <person name="Gordon J."/>
        </authorList>
    </citation>
    <scope>NUCLEOTIDE SEQUENCE [LARGE SCALE GENOMIC DNA]</scope>
    <source>
        <strain evidence="3 4">DSM 15981</strain>
    </source>
</reference>
<dbReference type="PANTHER" id="PTHR43193:SF2">
    <property type="entry name" value="POLYFERREDOXIN PROTEIN FWDF"/>
    <property type="match status" value="1"/>
</dbReference>
<accession>C0CZX2</accession>
<keyword evidence="4" id="KW-1185">Reference proteome</keyword>
<dbReference type="AlphaFoldDB" id="C0CZX2"/>
<dbReference type="Pfam" id="PF04432">
    <property type="entry name" value="FrhB_FdhB_C"/>
    <property type="match status" value="1"/>
</dbReference>
<evidence type="ECO:0000313" key="3">
    <source>
        <dbReference type="EMBL" id="EEG55334.1"/>
    </source>
</evidence>
<feature type="domain" description="Coenzyme F420 hydrogenase/dehydrogenase beta subunit N-terminal" evidence="1">
    <location>
        <begin position="9"/>
        <end position="76"/>
    </location>
</feature>
<comment type="caution">
    <text evidence="3">The sequence shown here is derived from an EMBL/GenBank/DDBJ whole genome shotgun (WGS) entry which is preliminary data.</text>
</comment>
<dbReference type="InterPro" id="IPR007516">
    <property type="entry name" value="Co_F420_Hydgase/DH_bsu_N"/>
</dbReference>
<name>C0CZX2_9FIRM</name>
<reference evidence="3 4" key="1">
    <citation type="submission" date="2009-01" db="EMBL/GenBank/DDBJ databases">
        <authorList>
            <person name="Fulton L."/>
            <person name="Clifton S."/>
            <person name="Fulton B."/>
            <person name="Xu J."/>
            <person name="Minx P."/>
            <person name="Pepin K.H."/>
            <person name="Johnson M."/>
            <person name="Bhonagiri V."/>
            <person name="Nash W.E."/>
            <person name="Mardis E.R."/>
            <person name="Wilson R.K."/>
        </authorList>
    </citation>
    <scope>NUCLEOTIDE SEQUENCE [LARGE SCALE GENOMIC DNA]</scope>
    <source>
        <strain evidence="3 4">DSM 15981</strain>
    </source>
</reference>
<protein>
    <recommendedName>
        <fullName evidence="5">Coenzyme F420 hydrogenase/dehydrogenase beta subunit C-terminal domain-containing protein</fullName>
    </recommendedName>
</protein>